<protein>
    <submittedName>
        <fullName evidence="1">Uncharacterized protein</fullName>
    </submittedName>
</protein>
<dbReference type="KEGG" id="anh:A6F65_00640"/>
<dbReference type="EMBL" id="CP016545">
    <property type="protein sequence ID" value="ANU06962.1"/>
    <property type="molecule type" value="Genomic_DNA"/>
</dbReference>
<dbReference type="STRING" id="645517.A6F65_00640"/>
<evidence type="ECO:0000313" key="2">
    <source>
        <dbReference type="Proteomes" id="UP000092698"/>
    </source>
</evidence>
<reference evidence="1 2" key="1">
    <citation type="submission" date="2016-07" db="EMBL/GenBank/DDBJ databases">
        <title>Complete genome sequence of Altererythrobacter namhicola JCM 16345T, containing esterase-encoding genes.</title>
        <authorList>
            <person name="Cheng H."/>
            <person name="Wu Y.-H."/>
            <person name="Jian S.-L."/>
            <person name="Huo Y.-Y."/>
            <person name="Wang C.-S."/>
            <person name="Xu X.-W."/>
        </authorList>
    </citation>
    <scope>NUCLEOTIDE SEQUENCE [LARGE SCALE GENOMIC DNA]</scope>
    <source>
        <strain evidence="1 2">JCM 16345</strain>
    </source>
</reference>
<accession>A0A1C7D6I3</accession>
<dbReference type="AlphaFoldDB" id="A0A1C7D6I3"/>
<evidence type="ECO:0000313" key="1">
    <source>
        <dbReference type="EMBL" id="ANU06962.1"/>
    </source>
</evidence>
<sequence length="204" mass="22520">MIANCRLYRHQEESSETVKRTKLVLTAGASIALASCGQPLGTYEVEALTVTENAPKPEGVRAPNYGRYVKVALSSETNLTAIADHIASVYAHADFCPFSDPYFLTTFGPFSSGDADLEVPSSAKALERAPDGKFHYNVYIVPRHRMPDIKYSRSADARESYDIESDGRDICIRFDAPGYDIVKSRSKMIRISHDDIRDAFASAS</sequence>
<dbReference type="OrthoDB" id="7432678at2"/>
<proteinExistence type="predicted"/>
<gene>
    <name evidence="1" type="ORF">A6F65_00640</name>
</gene>
<name>A0A1C7D6I3_9SPHN</name>
<dbReference type="RefSeq" id="WP_157093030.1">
    <property type="nucleotide sequence ID" value="NZ_CP016545.1"/>
</dbReference>
<keyword evidence="2" id="KW-1185">Reference proteome</keyword>
<dbReference type="Proteomes" id="UP000092698">
    <property type="component" value="Chromosome"/>
</dbReference>
<organism evidence="1 2">
    <name type="scientific">Paraurantiacibacter namhicola</name>
    <dbReference type="NCBI Taxonomy" id="645517"/>
    <lineage>
        <taxon>Bacteria</taxon>
        <taxon>Pseudomonadati</taxon>
        <taxon>Pseudomonadota</taxon>
        <taxon>Alphaproteobacteria</taxon>
        <taxon>Sphingomonadales</taxon>
        <taxon>Erythrobacteraceae</taxon>
        <taxon>Paraurantiacibacter</taxon>
    </lineage>
</organism>